<organism evidence="1 2">
    <name type="scientific">Hapsidospora chrysogenum (strain ATCC 11550 / CBS 779.69 / DSM 880 / IAM 14645 / JCM 23072 / IMI 49137)</name>
    <name type="common">Acremonium chrysogenum</name>
    <dbReference type="NCBI Taxonomy" id="857340"/>
    <lineage>
        <taxon>Eukaryota</taxon>
        <taxon>Fungi</taxon>
        <taxon>Dikarya</taxon>
        <taxon>Ascomycota</taxon>
        <taxon>Pezizomycotina</taxon>
        <taxon>Sordariomycetes</taxon>
        <taxon>Hypocreomycetidae</taxon>
        <taxon>Hypocreales</taxon>
        <taxon>Bionectriaceae</taxon>
        <taxon>Hapsidospora</taxon>
    </lineage>
</organism>
<comment type="caution">
    <text evidence="1">The sequence shown here is derived from an EMBL/GenBank/DDBJ whole genome shotgun (WGS) entry which is preliminary data.</text>
</comment>
<proteinExistence type="predicted"/>
<gene>
    <name evidence="1" type="ORF">ACRE_087790</name>
</gene>
<dbReference type="Proteomes" id="UP000029964">
    <property type="component" value="Unassembled WGS sequence"/>
</dbReference>
<dbReference type="AlphaFoldDB" id="A0A086STV1"/>
<keyword evidence="2" id="KW-1185">Reference proteome</keyword>
<evidence type="ECO:0000313" key="1">
    <source>
        <dbReference type="EMBL" id="KFH40533.1"/>
    </source>
</evidence>
<reference evidence="2" key="1">
    <citation type="journal article" date="2014" name="Genome Announc.">
        <title>Genome sequence and annotation of Acremonium chrysogenum, producer of the beta-lactam antibiotic cephalosporin C.</title>
        <authorList>
            <person name="Terfehr D."/>
            <person name="Dahlmann T.A."/>
            <person name="Specht T."/>
            <person name="Zadra I."/>
            <person name="Kuernsteiner H."/>
            <person name="Kueck U."/>
        </authorList>
    </citation>
    <scope>NUCLEOTIDE SEQUENCE [LARGE SCALE GENOMIC DNA]</scope>
    <source>
        <strain evidence="2">ATCC 11550 / CBS 779.69 / DSM 880 / IAM 14645 / JCM 23072 / IMI 49137</strain>
    </source>
</reference>
<accession>A0A086STV1</accession>
<dbReference type="EMBL" id="JPKY01000191">
    <property type="protein sequence ID" value="KFH40533.1"/>
    <property type="molecule type" value="Genomic_DNA"/>
</dbReference>
<evidence type="ECO:0000313" key="2">
    <source>
        <dbReference type="Proteomes" id="UP000029964"/>
    </source>
</evidence>
<sequence length="168" mass="18618">MSSLADVSQEVLDSQVLGQPWGHHDTHAPIDDPSGARYQRDVERELMQPDKYIVDEGSNDSGEPMQGFIEMIKAEVFGGQMRPSSWPDSGTFGTDMATDIAQEGIHLTDRGIDTAEPGMGYCNGERSVDVFAQRSRPYARQGAQRGHGHLPTLDESITADFWRPNHLF</sequence>
<dbReference type="HOGENOM" id="CLU_1585983_0_0_1"/>
<protein>
    <submittedName>
        <fullName evidence="1">Uncharacterized protein</fullName>
    </submittedName>
</protein>
<name>A0A086STV1_HAPC1</name>